<sequence>CSVSECDAGDRFSIPDEVMNYFGLLTRNSRSYIKQVFIEQYVLFLIIK</sequence>
<evidence type="ECO:0000313" key="1">
    <source>
        <dbReference type="EMBL" id="KZR95566.1"/>
    </source>
</evidence>
<organism evidence="1 2">
    <name type="scientific">Daphnia magna</name>
    <dbReference type="NCBI Taxonomy" id="35525"/>
    <lineage>
        <taxon>Eukaryota</taxon>
        <taxon>Metazoa</taxon>
        <taxon>Ecdysozoa</taxon>
        <taxon>Arthropoda</taxon>
        <taxon>Crustacea</taxon>
        <taxon>Branchiopoda</taxon>
        <taxon>Diplostraca</taxon>
        <taxon>Cladocera</taxon>
        <taxon>Anomopoda</taxon>
        <taxon>Daphniidae</taxon>
        <taxon>Daphnia</taxon>
    </lineage>
</organism>
<evidence type="ECO:0000313" key="2">
    <source>
        <dbReference type="Proteomes" id="UP000076858"/>
    </source>
</evidence>
<comment type="caution">
    <text evidence="1">The sequence shown here is derived from an EMBL/GenBank/DDBJ whole genome shotgun (WGS) entry which is preliminary data.</text>
</comment>
<protein>
    <submittedName>
        <fullName evidence="1">Uncharacterized protein</fullName>
    </submittedName>
</protein>
<feature type="non-terminal residue" evidence="1">
    <location>
        <position position="1"/>
    </location>
</feature>
<dbReference type="AlphaFoldDB" id="A0A164DA80"/>
<dbReference type="Proteomes" id="UP000076858">
    <property type="component" value="Unassembled WGS sequence"/>
</dbReference>
<reference evidence="1 2" key="1">
    <citation type="submission" date="2016-03" db="EMBL/GenBank/DDBJ databases">
        <title>EvidentialGene: Evidence-directed Construction of Genes on Genomes.</title>
        <authorList>
            <person name="Gilbert D.G."/>
            <person name="Choi J.-H."/>
            <person name="Mockaitis K."/>
            <person name="Colbourne J."/>
            <person name="Pfrender M."/>
        </authorList>
    </citation>
    <scope>NUCLEOTIDE SEQUENCE [LARGE SCALE GENOMIC DNA]</scope>
    <source>
        <strain evidence="1 2">Xinb3</strain>
        <tissue evidence="1">Complete organism</tissue>
    </source>
</reference>
<dbReference type="EMBL" id="LRGB01028320">
    <property type="protein sequence ID" value="KZR95566.1"/>
    <property type="molecule type" value="Genomic_DNA"/>
</dbReference>
<proteinExistence type="predicted"/>
<keyword evidence="2" id="KW-1185">Reference proteome</keyword>
<name>A0A164DA80_9CRUS</name>
<gene>
    <name evidence="1" type="ORF">APZ42_010654</name>
</gene>
<accession>A0A164DA80</accession>